<evidence type="ECO:0000256" key="2">
    <source>
        <dbReference type="ARBA" id="ARBA00022692"/>
    </source>
</evidence>
<dbReference type="InterPro" id="IPR007318">
    <property type="entry name" value="Phopholipid_MeTrfase"/>
</dbReference>
<gene>
    <name evidence="6" type="ORF">KJP28_09060</name>
</gene>
<evidence type="ECO:0000256" key="1">
    <source>
        <dbReference type="ARBA" id="ARBA00004127"/>
    </source>
</evidence>
<sequence>MRWLDIPPTWLVAGLLSAFGLDRLLPGLGFGWDWTRLVGDILIVAGLGSMGAAVLEFIRARTSFIPRRRPSAFLRSGIYRFTRNPIYLGDAMVLAGAILHWDVLPALVLVPVFGSFIERRFIRGEEAGLIAAFGDEARDWMGQVRRWL</sequence>
<evidence type="ECO:0000256" key="3">
    <source>
        <dbReference type="ARBA" id="ARBA00022989"/>
    </source>
</evidence>
<comment type="caution">
    <text evidence="6">The sequence shown here is derived from an EMBL/GenBank/DDBJ whole genome shotgun (WGS) entry which is preliminary data.</text>
</comment>
<keyword evidence="7" id="KW-1185">Reference proteome</keyword>
<dbReference type="EMBL" id="JAHUZE010000002">
    <property type="protein sequence ID" value="MBV7379077.1"/>
    <property type="molecule type" value="Genomic_DNA"/>
</dbReference>
<reference evidence="6 7" key="1">
    <citation type="submission" date="2021-05" db="EMBL/GenBank/DDBJ databases">
        <title>Culturable bacteria isolated from Daya Bay.</title>
        <authorList>
            <person name="Zheng W."/>
            <person name="Yu S."/>
            <person name="Huang Y."/>
        </authorList>
    </citation>
    <scope>NUCLEOTIDE SEQUENCE [LARGE SCALE GENOMIC DNA]</scope>
    <source>
        <strain evidence="6 7">DP4N28-5</strain>
    </source>
</reference>
<proteinExistence type="predicted"/>
<keyword evidence="3 5" id="KW-1133">Transmembrane helix</keyword>
<protein>
    <submittedName>
        <fullName evidence="6">Isoprenylcysteine carboxylmethyltransferase family protein</fullName>
    </submittedName>
</protein>
<evidence type="ECO:0000313" key="7">
    <source>
        <dbReference type="Proteomes" id="UP000756530"/>
    </source>
</evidence>
<keyword evidence="4 5" id="KW-0472">Membrane</keyword>
<organism evidence="6 7">
    <name type="scientific">Maritimibacter dapengensis</name>
    <dbReference type="NCBI Taxonomy" id="2836868"/>
    <lineage>
        <taxon>Bacteria</taxon>
        <taxon>Pseudomonadati</taxon>
        <taxon>Pseudomonadota</taxon>
        <taxon>Alphaproteobacteria</taxon>
        <taxon>Rhodobacterales</taxon>
        <taxon>Roseobacteraceae</taxon>
        <taxon>Maritimibacter</taxon>
    </lineage>
</organism>
<dbReference type="Pfam" id="PF04191">
    <property type="entry name" value="PEMT"/>
    <property type="match status" value="1"/>
</dbReference>
<keyword evidence="2 5" id="KW-0812">Transmembrane</keyword>
<dbReference type="Proteomes" id="UP000756530">
    <property type="component" value="Unassembled WGS sequence"/>
</dbReference>
<name>A0ABS6T1H9_9RHOB</name>
<comment type="subcellular location">
    <subcellularLocation>
        <location evidence="1">Endomembrane system</location>
        <topology evidence="1">Multi-pass membrane protein</topology>
    </subcellularLocation>
</comment>
<evidence type="ECO:0000256" key="4">
    <source>
        <dbReference type="ARBA" id="ARBA00023136"/>
    </source>
</evidence>
<evidence type="ECO:0000256" key="5">
    <source>
        <dbReference type="SAM" id="Phobius"/>
    </source>
</evidence>
<feature type="transmembrane region" description="Helical" evidence="5">
    <location>
        <begin position="41"/>
        <end position="58"/>
    </location>
</feature>
<accession>A0ABS6T1H9</accession>
<evidence type="ECO:0000313" key="6">
    <source>
        <dbReference type="EMBL" id="MBV7379077.1"/>
    </source>
</evidence>